<dbReference type="InterPro" id="IPR018097">
    <property type="entry name" value="EGF_Ca-bd_CS"/>
</dbReference>
<evidence type="ECO:0000256" key="5">
    <source>
        <dbReference type="ARBA" id="ARBA00022889"/>
    </source>
</evidence>
<reference evidence="12" key="1">
    <citation type="journal article" date="2021" name="Evol. Appl.">
        <title>The genome of the Pyrenean desman and the effects of bottlenecks and inbreeding on the genomic landscape of an endangered species.</title>
        <authorList>
            <person name="Escoda L."/>
            <person name="Castresana J."/>
        </authorList>
    </citation>
    <scope>NUCLEOTIDE SEQUENCE</scope>
    <source>
        <strain evidence="12">IBE-C5619</strain>
    </source>
</reference>
<dbReference type="PANTHER" id="PTHR24050">
    <property type="entry name" value="PA14 DOMAIN-CONTAINING PROTEIN"/>
    <property type="match status" value="1"/>
</dbReference>
<keyword evidence="3" id="KW-0732">Signal</keyword>
<dbReference type="InterPro" id="IPR001881">
    <property type="entry name" value="EGF-like_Ca-bd_dom"/>
</dbReference>
<gene>
    <name evidence="12" type="ORF">J0S82_016523</name>
</gene>
<dbReference type="GO" id="GO:0016020">
    <property type="term" value="C:membrane"/>
    <property type="evidence" value="ECO:0007669"/>
    <property type="project" value="InterPro"/>
</dbReference>
<evidence type="ECO:0000313" key="12">
    <source>
        <dbReference type="EMBL" id="KAG8519780.1"/>
    </source>
</evidence>
<evidence type="ECO:0000256" key="7">
    <source>
        <dbReference type="ARBA" id="ARBA00023180"/>
    </source>
</evidence>
<dbReference type="EMBL" id="JAGFMF010011596">
    <property type="protein sequence ID" value="KAG8519780.1"/>
    <property type="molecule type" value="Genomic_DNA"/>
</dbReference>
<evidence type="ECO:0000256" key="4">
    <source>
        <dbReference type="ARBA" id="ARBA00022737"/>
    </source>
</evidence>
<dbReference type="FunFam" id="2.10.25.10:FF:000187">
    <property type="entry name" value="nephronectin isoform X1"/>
    <property type="match status" value="1"/>
</dbReference>
<keyword evidence="7" id="KW-0325">Glycoprotein</keyword>
<dbReference type="GO" id="GO:0007155">
    <property type="term" value="P:cell adhesion"/>
    <property type="evidence" value="ECO:0007669"/>
    <property type="project" value="UniProtKB-KW"/>
</dbReference>
<dbReference type="PROSITE" id="PS00010">
    <property type="entry name" value="ASX_HYDROXYL"/>
    <property type="match status" value="3"/>
</dbReference>
<dbReference type="Pfam" id="PF07645">
    <property type="entry name" value="EGF_CA"/>
    <property type="match status" value="3"/>
</dbReference>
<evidence type="ECO:0000313" key="13">
    <source>
        <dbReference type="Proteomes" id="UP000700334"/>
    </source>
</evidence>
<dbReference type="InterPro" id="IPR000152">
    <property type="entry name" value="EGF-type_Asp/Asn_hydroxyl_site"/>
</dbReference>
<keyword evidence="4" id="KW-0677">Repeat</keyword>
<evidence type="ECO:0000256" key="9">
    <source>
        <dbReference type="SAM" id="MobiDB-lite"/>
    </source>
</evidence>
<evidence type="ECO:0000259" key="11">
    <source>
        <dbReference type="PROSITE" id="PS50060"/>
    </source>
</evidence>
<accession>A0A8J6AK61</accession>
<evidence type="ECO:0000256" key="6">
    <source>
        <dbReference type="ARBA" id="ARBA00023157"/>
    </source>
</evidence>
<dbReference type="SMART" id="SM00137">
    <property type="entry name" value="MAM"/>
    <property type="match status" value="1"/>
</dbReference>
<dbReference type="InterPro" id="IPR052235">
    <property type="entry name" value="Nephronectin_domain"/>
</dbReference>
<dbReference type="FunFam" id="2.10.25.10:FF:000038">
    <property type="entry name" value="Fibrillin 2"/>
    <property type="match status" value="1"/>
</dbReference>
<dbReference type="OrthoDB" id="10045365at2759"/>
<dbReference type="SMART" id="SM00181">
    <property type="entry name" value="EGF"/>
    <property type="match status" value="4"/>
</dbReference>
<feature type="domain" description="EGF-like" evidence="10">
    <location>
        <begin position="202"/>
        <end position="240"/>
    </location>
</feature>
<name>A0A8J6AK61_GALPY</name>
<dbReference type="SUPFAM" id="SSF57184">
    <property type="entry name" value="Growth factor receptor domain"/>
    <property type="match status" value="1"/>
</dbReference>
<dbReference type="GO" id="GO:0005576">
    <property type="term" value="C:extracellular region"/>
    <property type="evidence" value="ECO:0007669"/>
    <property type="project" value="UniProtKB-SubCell"/>
</dbReference>
<dbReference type="GO" id="GO:0005509">
    <property type="term" value="F:calcium ion binding"/>
    <property type="evidence" value="ECO:0007669"/>
    <property type="project" value="InterPro"/>
</dbReference>
<dbReference type="InterPro" id="IPR000742">
    <property type="entry name" value="EGF"/>
</dbReference>
<evidence type="ECO:0000256" key="3">
    <source>
        <dbReference type="ARBA" id="ARBA00022729"/>
    </source>
</evidence>
<dbReference type="AlphaFoldDB" id="A0A8J6AK61"/>
<dbReference type="PANTHER" id="PTHR24050:SF24">
    <property type="entry name" value="EPIDERMAL GROWTH FACTOR-LIKE PROTEIN 6"/>
    <property type="match status" value="1"/>
</dbReference>
<feature type="region of interest" description="Disordered" evidence="9">
    <location>
        <begin position="370"/>
        <end position="431"/>
    </location>
</feature>
<evidence type="ECO:0000256" key="2">
    <source>
        <dbReference type="ARBA" id="ARBA00022536"/>
    </source>
</evidence>
<dbReference type="Pfam" id="PF00629">
    <property type="entry name" value="MAM"/>
    <property type="match status" value="1"/>
</dbReference>
<protein>
    <submittedName>
        <fullName evidence="12">Epidermal growth factor-like protein 6</fullName>
    </submittedName>
</protein>
<dbReference type="InterPro" id="IPR000998">
    <property type="entry name" value="MAM_dom"/>
</dbReference>
<dbReference type="InterPro" id="IPR049883">
    <property type="entry name" value="NOTCH1_EGF-like"/>
</dbReference>
<evidence type="ECO:0000256" key="8">
    <source>
        <dbReference type="PROSITE-ProRule" id="PRU00076"/>
    </source>
</evidence>
<dbReference type="InterPro" id="IPR013320">
    <property type="entry name" value="ConA-like_dom_sf"/>
</dbReference>
<feature type="compositionally biased region" description="Basic and acidic residues" evidence="9">
    <location>
        <begin position="421"/>
        <end position="431"/>
    </location>
</feature>
<feature type="compositionally biased region" description="Basic residues" evidence="9">
    <location>
        <begin position="370"/>
        <end position="379"/>
    </location>
</feature>
<feature type="non-terminal residue" evidence="12">
    <location>
        <position position="1"/>
    </location>
</feature>
<dbReference type="PROSITE" id="PS50060">
    <property type="entry name" value="MAM_2"/>
    <property type="match status" value="1"/>
</dbReference>
<comment type="similarity">
    <text evidence="1">Belongs to the nephronectin family.</text>
</comment>
<proteinExistence type="inferred from homology"/>
<dbReference type="SMART" id="SM00179">
    <property type="entry name" value="EGF_CA"/>
    <property type="match status" value="3"/>
</dbReference>
<feature type="domain" description="EGF-like" evidence="10">
    <location>
        <begin position="302"/>
        <end position="342"/>
    </location>
</feature>
<dbReference type="Proteomes" id="UP000700334">
    <property type="component" value="Unassembled WGS sequence"/>
</dbReference>
<dbReference type="PROSITE" id="PS01186">
    <property type="entry name" value="EGF_2"/>
    <property type="match status" value="1"/>
</dbReference>
<comment type="caution">
    <text evidence="8">Lacks conserved residue(s) required for the propagation of feature annotation.</text>
</comment>
<keyword evidence="2 8" id="KW-0245">EGF-like domain</keyword>
<organism evidence="12 13">
    <name type="scientific">Galemys pyrenaicus</name>
    <name type="common">Iberian desman</name>
    <name type="synonym">Pyrenean desman</name>
    <dbReference type="NCBI Taxonomy" id="202257"/>
    <lineage>
        <taxon>Eukaryota</taxon>
        <taxon>Metazoa</taxon>
        <taxon>Chordata</taxon>
        <taxon>Craniata</taxon>
        <taxon>Vertebrata</taxon>
        <taxon>Euteleostomi</taxon>
        <taxon>Mammalia</taxon>
        <taxon>Eutheria</taxon>
        <taxon>Laurasiatheria</taxon>
        <taxon>Eulipotyphla</taxon>
        <taxon>Talpidae</taxon>
        <taxon>Galemys</taxon>
    </lineage>
</organism>
<dbReference type="CDD" id="cd06263">
    <property type="entry name" value="MAM"/>
    <property type="match status" value="1"/>
</dbReference>
<dbReference type="PROSITE" id="PS01187">
    <property type="entry name" value="EGF_CA"/>
    <property type="match status" value="2"/>
</dbReference>
<keyword evidence="6" id="KW-1015">Disulfide bond</keyword>
<dbReference type="SUPFAM" id="SSF57196">
    <property type="entry name" value="EGF/Laminin"/>
    <property type="match status" value="1"/>
</dbReference>
<keyword evidence="5" id="KW-0130">Cell adhesion</keyword>
<feature type="domain" description="MAM" evidence="11">
    <location>
        <begin position="474"/>
        <end position="620"/>
    </location>
</feature>
<sequence length="673" mass="74310">MWLLVRSARRHGLSVSALQPGVCHYGAQLACCYGWRRSNRGVCEVLSLACSPPPRLPLHSLIVSYFLPQLRVNLHASLVSVWDRTNVGAFQGTPGRPAVKFCIWVFPHSTNISPLSNCASVDVNECGIKPRPCPHRCVNTHGSYKCFCLSGHMLMPDASCAHSRTCAVTNCQYGCEDTEQGPRCLCPSSGLRLAPNGRVCIDIDECAAGKAICPFNRRCVNTFGSYYCKCHVGFELKYSRGRYDCAVMSSGADEKLRAAPGCWPVLGALSSRSRGCWGHGCEGGLRNPRHHIVVHAMFVFLDINECAANTHTCSLHANCLNTQGSFKCKCKQGYKGNGLRCSVIPEGSVKKVLRVPGAIKDRIKKLLAHKNSMKKKGKIKNVITEPPPFNSEASVSRDGKPSGGKRGSTEKKREGLEEETRDEKAPKSYVEQERRLRGDVFSPKVNEAGEFDLVLLQKKAVTSKLGHKELNVSVDCSFDRGACDWKQDTEDDFDWNPADRDNAVGYYMAVPALVGRKKDTGRLQLVLHDLQPRSYFCLLFDYRLAGDKVGKLRVFVKGTDNALAWEETRREDERWKTGKMQFYQGADTTKSVIFEAERGKGKSGEIAVDSVLLVSGWCPGGLLSVHRATSLAHAPGLEPRAWIGCVLAFPPWRPEVLSERESKEGTRAAPRLS</sequence>
<evidence type="ECO:0000259" key="10">
    <source>
        <dbReference type="PROSITE" id="PS50026"/>
    </source>
</evidence>
<dbReference type="SUPFAM" id="SSF49899">
    <property type="entry name" value="Concanavalin A-like lectins/glucanases"/>
    <property type="match status" value="1"/>
</dbReference>
<dbReference type="Gene3D" id="2.60.120.200">
    <property type="match status" value="1"/>
</dbReference>
<evidence type="ECO:0000256" key="1">
    <source>
        <dbReference type="ARBA" id="ARBA00009738"/>
    </source>
</evidence>
<keyword evidence="13" id="KW-1185">Reference proteome</keyword>
<dbReference type="PROSITE" id="PS50026">
    <property type="entry name" value="EGF_3"/>
    <property type="match status" value="2"/>
</dbReference>
<comment type="caution">
    <text evidence="12">The sequence shown here is derived from an EMBL/GenBank/DDBJ whole genome shotgun (WGS) entry which is preliminary data.</text>
</comment>
<dbReference type="Gene3D" id="2.10.25.10">
    <property type="entry name" value="Laminin"/>
    <property type="match status" value="4"/>
</dbReference>
<dbReference type="InterPro" id="IPR009030">
    <property type="entry name" value="Growth_fac_rcpt_cys_sf"/>
</dbReference>
<dbReference type="CDD" id="cd00054">
    <property type="entry name" value="EGF_CA"/>
    <property type="match status" value="3"/>
</dbReference>